<evidence type="ECO:0000256" key="6">
    <source>
        <dbReference type="ARBA" id="ARBA00023170"/>
    </source>
</evidence>
<dbReference type="GO" id="GO:0007635">
    <property type="term" value="P:chemosensory behavior"/>
    <property type="evidence" value="ECO:0007669"/>
    <property type="project" value="TreeGrafter"/>
</dbReference>
<dbReference type="AlphaFoldDB" id="A0A9J6BA16"/>
<evidence type="ECO:0000256" key="4">
    <source>
        <dbReference type="ARBA" id="ARBA00022989"/>
    </source>
</evidence>
<dbReference type="PANTHER" id="PTHR21143:SF133">
    <property type="entry name" value="GUSTATORY AND PHEROMONE RECEPTOR 32A-RELATED"/>
    <property type="match status" value="1"/>
</dbReference>
<dbReference type="GO" id="GO:0008049">
    <property type="term" value="P:male courtship behavior"/>
    <property type="evidence" value="ECO:0007669"/>
    <property type="project" value="TreeGrafter"/>
</dbReference>
<feature type="transmembrane region" description="Helical" evidence="8">
    <location>
        <begin position="39"/>
        <end position="58"/>
    </location>
</feature>
<evidence type="ECO:0000256" key="8">
    <source>
        <dbReference type="RuleBase" id="RU363108"/>
    </source>
</evidence>
<evidence type="ECO:0000256" key="1">
    <source>
        <dbReference type="ARBA" id="ARBA00004651"/>
    </source>
</evidence>
<protein>
    <recommendedName>
        <fullName evidence="8">Gustatory receptor</fullName>
    </recommendedName>
</protein>
<evidence type="ECO:0000256" key="7">
    <source>
        <dbReference type="ARBA" id="ARBA00023224"/>
    </source>
</evidence>
<dbReference type="InterPro" id="IPR013604">
    <property type="entry name" value="7TM_chemorcpt"/>
</dbReference>
<evidence type="ECO:0000313" key="9">
    <source>
        <dbReference type="EMBL" id="KAG5666462.1"/>
    </source>
</evidence>
<feature type="transmembrane region" description="Helical" evidence="8">
    <location>
        <begin position="357"/>
        <end position="375"/>
    </location>
</feature>
<gene>
    <name evidence="9" type="ORF">PVAND_014489</name>
</gene>
<comment type="subcellular location">
    <subcellularLocation>
        <location evidence="1 8">Cell membrane</location>
        <topology evidence="1 8">Multi-pass membrane protein</topology>
    </subcellularLocation>
</comment>
<feature type="transmembrane region" description="Helical" evidence="8">
    <location>
        <begin position="134"/>
        <end position="155"/>
    </location>
</feature>
<evidence type="ECO:0000256" key="3">
    <source>
        <dbReference type="ARBA" id="ARBA00022692"/>
    </source>
</evidence>
<keyword evidence="7 8" id="KW-0807">Transducer</keyword>
<dbReference type="GO" id="GO:0007165">
    <property type="term" value="P:signal transduction"/>
    <property type="evidence" value="ECO:0007669"/>
    <property type="project" value="UniProtKB-KW"/>
</dbReference>
<dbReference type="GO" id="GO:0043025">
    <property type="term" value="C:neuronal cell body"/>
    <property type="evidence" value="ECO:0007669"/>
    <property type="project" value="TreeGrafter"/>
</dbReference>
<dbReference type="GO" id="GO:0030425">
    <property type="term" value="C:dendrite"/>
    <property type="evidence" value="ECO:0007669"/>
    <property type="project" value="TreeGrafter"/>
</dbReference>
<dbReference type="GO" id="GO:0030424">
    <property type="term" value="C:axon"/>
    <property type="evidence" value="ECO:0007669"/>
    <property type="project" value="TreeGrafter"/>
</dbReference>
<evidence type="ECO:0000313" key="10">
    <source>
        <dbReference type="Proteomes" id="UP001107558"/>
    </source>
</evidence>
<evidence type="ECO:0000256" key="2">
    <source>
        <dbReference type="ARBA" id="ARBA00022475"/>
    </source>
</evidence>
<dbReference type="GO" id="GO:0005886">
    <property type="term" value="C:plasma membrane"/>
    <property type="evidence" value="ECO:0007669"/>
    <property type="project" value="UniProtKB-SubCell"/>
</dbReference>
<reference evidence="9" key="1">
    <citation type="submission" date="2021-03" db="EMBL/GenBank/DDBJ databases">
        <title>Chromosome level genome of the anhydrobiotic midge Polypedilum vanderplanki.</title>
        <authorList>
            <person name="Yoshida Y."/>
            <person name="Kikawada T."/>
            <person name="Gusev O."/>
        </authorList>
    </citation>
    <scope>NUCLEOTIDE SEQUENCE</scope>
    <source>
        <strain evidence="9">NIAS01</strain>
        <tissue evidence="9">Whole body or cell culture</tissue>
    </source>
</reference>
<sequence>MLSIYTSAQPLHLASKIFGFLIFSIENKSFTVTIKNSDYFFIICNIVVNLLIFCVYWFQFLGENTIDSNVISKGIPIVTFMQYSISTFVMILSFIRRKNFVVILKMFNEIDLILREEFGVKFNYCKERQIVRNIIISLINGFITIILFCGIVEVFKTKKINPKDEIYLFWCLSTTSLVLINFSFIAFAIKMRFEKVNEVLRSLQPNFINFITLKPQIFLAKIKNLSKVHFHITELITEINKNFSIGILLILPPIFAWFCVFLLMILKVQWIIFKTFYVLMIIKMLVVAMLDVLLLISIYCANKAKCEGIETAKILFMMKNENNFDENVEKKISAFIDQIKFMSTKFSCGLFALDWKLIFKFFSAAIMYFIIMVQFDNLSTSNGTNQKFENFTNFTGN</sequence>
<dbReference type="OrthoDB" id="6478931at2759"/>
<comment type="caution">
    <text evidence="9">The sequence shown here is derived from an EMBL/GenBank/DDBJ whole genome shotgun (WGS) entry which is preliminary data.</text>
</comment>
<comment type="similarity">
    <text evidence="8">Belongs to the insect chemoreceptor superfamily. Gustatory receptor (GR) family.</text>
</comment>
<accession>A0A9J6BA16</accession>
<comment type="function">
    <text evidence="8">Gustatory receptor which mediates acceptance or avoidance behavior, depending on its substrates.</text>
</comment>
<keyword evidence="2 8" id="KW-1003">Cell membrane</keyword>
<dbReference type="Pfam" id="PF08395">
    <property type="entry name" value="7tm_7"/>
    <property type="match status" value="1"/>
</dbReference>
<proteinExistence type="inferred from homology"/>
<feature type="transmembrane region" description="Helical" evidence="8">
    <location>
        <begin position="167"/>
        <end position="189"/>
    </location>
</feature>
<name>A0A9J6BA16_POLVA</name>
<feature type="transmembrane region" description="Helical" evidence="8">
    <location>
        <begin position="245"/>
        <end position="270"/>
    </location>
</feature>
<keyword evidence="6 8" id="KW-0675">Receptor</keyword>
<dbReference type="GO" id="GO:0050909">
    <property type="term" value="P:sensory perception of taste"/>
    <property type="evidence" value="ECO:0007669"/>
    <property type="project" value="InterPro"/>
</dbReference>
<dbReference type="Proteomes" id="UP001107558">
    <property type="component" value="Chromosome 4"/>
</dbReference>
<organism evidence="9 10">
    <name type="scientific">Polypedilum vanderplanki</name>
    <name type="common">Sleeping chironomid midge</name>
    <dbReference type="NCBI Taxonomy" id="319348"/>
    <lineage>
        <taxon>Eukaryota</taxon>
        <taxon>Metazoa</taxon>
        <taxon>Ecdysozoa</taxon>
        <taxon>Arthropoda</taxon>
        <taxon>Hexapoda</taxon>
        <taxon>Insecta</taxon>
        <taxon>Pterygota</taxon>
        <taxon>Neoptera</taxon>
        <taxon>Endopterygota</taxon>
        <taxon>Diptera</taxon>
        <taxon>Nematocera</taxon>
        <taxon>Chironomoidea</taxon>
        <taxon>Chironomidae</taxon>
        <taxon>Chironominae</taxon>
        <taxon>Polypedilum</taxon>
        <taxon>Polypedilum</taxon>
    </lineage>
</organism>
<dbReference type="PANTHER" id="PTHR21143">
    <property type="entry name" value="INVERTEBRATE GUSTATORY RECEPTOR"/>
    <property type="match status" value="1"/>
</dbReference>
<feature type="transmembrane region" description="Helical" evidence="8">
    <location>
        <begin position="276"/>
        <end position="301"/>
    </location>
</feature>
<dbReference type="EMBL" id="JADBJN010000004">
    <property type="protein sequence ID" value="KAG5666462.1"/>
    <property type="molecule type" value="Genomic_DNA"/>
</dbReference>
<keyword evidence="3 8" id="KW-0812">Transmembrane</keyword>
<keyword evidence="5 8" id="KW-0472">Membrane</keyword>
<feature type="transmembrane region" description="Helical" evidence="8">
    <location>
        <begin position="70"/>
        <end position="95"/>
    </location>
</feature>
<evidence type="ECO:0000256" key="5">
    <source>
        <dbReference type="ARBA" id="ARBA00023136"/>
    </source>
</evidence>
<keyword evidence="10" id="KW-1185">Reference proteome</keyword>
<keyword evidence="4 8" id="KW-1133">Transmembrane helix</keyword>